<reference evidence="1 2" key="1">
    <citation type="submission" date="2018-03" db="EMBL/GenBank/DDBJ databases">
        <title>The uncultured portion of the human microbiome is neutrally assembled.</title>
        <authorList>
            <person name="Jeraldo P."/>
            <person name="Boardman L."/>
            <person name="White B.A."/>
            <person name="Nelson H."/>
            <person name="Goldenfeld N."/>
            <person name="Chia N."/>
        </authorList>
    </citation>
    <scope>NUCLEOTIDE SEQUENCE [LARGE SCALE GENOMIC DNA]</scope>
    <source>
        <strain evidence="1">CIM:MAG 903</strain>
    </source>
</reference>
<comment type="caution">
    <text evidence="1">The sequence shown here is derived from an EMBL/GenBank/DDBJ whole genome shotgun (WGS) entry which is preliminary data.</text>
</comment>
<dbReference type="EMBL" id="QAMZ01000032">
    <property type="protein sequence ID" value="PWL53750.1"/>
    <property type="molecule type" value="Genomic_DNA"/>
</dbReference>
<organism evidence="1 2">
    <name type="scientific">Clostridium cadaveris</name>
    <dbReference type="NCBI Taxonomy" id="1529"/>
    <lineage>
        <taxon>Bacteria</taxon>
        <taxon>Bacillati</taxon>
        <taxon>Bacillota</taxon>
        <taxon>Clostridia</taxon>
        <taxon>Eubacteriales</taxon>
        <taxon>Clostridiaceae</taxon>
        <taxon>Clostridium</taxon>
    </lineage>
</organism>
<evidence type="ECO:0000313" key="1">
    <source>
        <dbReference type="EMBL" id="PWL53750.1"/>
    </source>
</evidence>
<gene>
    <name evidence="1" type="ORF">DBY38_06650</name>
</gene>
<protein>
    <submittedName>
        <fullName evidence="1">Chloramphenicol resistance protein</fullName>
    </submittedName>
</protein>
<accession>A0A316MMH1</accession>
<proteinExistence type="predicted"/>
<evidence type="ECO:0000313" key="2">
    <source>
        <dbReference type="Proteomes" id="UP000246114"/>
    </source>
</evidence>
<dbReference type="RefSeq" id="WP_168972623.1">
    <property type="nucleotide sequence ID" value="NZ_JABAGG010000036.1"/>
</dbReference>
<dbReference type="Proteomes" id="UP000246114">
    <property type="component" value="Unassembled WGS sequence"/>
</dbReference>
<dbReference type="AlphaFoldDB" id="A0A316MMH1"/>
<name>A0A316MMH1_9CLOT</name>
<sequence>MKIIEAVRKYISELDCMKVFDNAININYLAAETDSFSIEEIPVNPIVKKYVDGSSIRQFQFVFCSREPYGAEILQNIENSSFYEDFADEIEKKNNKDILPLLAENLEARSIEVLSNAYTVSVTEDTSMYQINLNFKYYKGVI</sequence>